<gene>
    <name evidence="3" type="ORF">FJU08_19685</name>
</gene>
<sequence>MVPSPSARRLKTASSTTSSSSAEAACLLRRRQSCRRRPPPHQDPRTTTTKDFAMASRQFHPERTEPPADLWLNRLIAEGKTAALPPSITAADKGGKFSTDGTVLPYPGNTFICHVDKSAPEFDILCQLQDDIRKLPAADYFSFLPHESLHMTVFCGVSGNPLTTDGWPENVAEDVSLTDITDYFYKAAMTLNGFEGVTVRADHLKAGYSIHAEPADQESFDALWQMRDALRAVTGLARTDHDSYQFHISFGYRIARMPMPKAEEHIAAVTALFEAAAPKLQAIRLGPVEFCTFENMHHFEPIARLFPKR</sequence>
<dbReference type="EMBL" id="VHLG01000016">
    <property type="protein sequence ID" value="TPW27660.1"/>
    <property type="molecule type" value="Genomic_DNA"/>
</dbReference>
<dbReference type="InterPro" id="IPR009097">
    <property type="entry name" value="Cyclic_Pdiesterase"/>
</dbReference>
<dbReference type="InterPro" id="IPR015069">
    <property type="entry name" value="2H-PEstase_DUF1868"/>
</dbReference>
<dbReference type="Gene3D" id="3.90.1140.10">
    <property type="entry name" value="Cyclic phosphodiesterase"/>
    <property type="match status" value="1"/>
</dbReference>
<evidence type="ECO:0000313" key="4">
    <source>
        <dbReference type="Proteomes" id="UP000318801"/>
    </source>
</evidence>
<name>A0A506U1M0_9HYPH</name>
<feature type="compositionally biased region" description="Basic residues" evidence="1">
    <location>
        <begin position="28"/>
        <end position="39"/>
    </location>
</feature>
<evidence type="ECO:0000256" key="1">
    <source>
        <dbReference type="SAM" id="MobiDB-lite"/>
    </source>
</evidence>
<reference evidence="3 4" key="1">
    <citation type="submission" date="2019-06" db="EMBL/GenBank/DDBJ databases">
        <authorList>
            <person name="Li M."/>
        </authorList>
    </citation>
    <scope>NUCLEOTIDE SEQUENCE [LARGE SCALE GENOMIC DNA]</scope>
    <source>
        <strain evidence="3 4">BGMRC2036</strain>
    </source>
</reference>
<evidence type="ECO:0000259" key="2">
    <source>
        <dbReference type="Pfam" id="PF08975"/>
    </source>
</evidence>
<protein>
    <submittedName>
        <fullName evidence="3">DUF1868 domain-containing protein</fullName>
    </submittedName>
</protein>
<dbReference type="AlphaFoldDB" id="A0A506U1M0"/>
<evidence type="ECO:0000313" key="3">
    <source>
        <dbReference type="EMBL" id="TPW27660.1"/>
    </source>
</evidence>
<accession>A0A506U1M0</accession>
<dbReference type="Proteomes" id="UP000318801">
    <property type="component" value="Unassembled WGS sequence"/>
</dbReference>
<feature type="compositionally biased region" description="Low complexity" evidence="1">
    <location>
        <begin position="12"/>
        <end position="27"/>
    </location>
</feature>
<keyword evidence="4" id="KW-1185">Reference proteome</keyword>
<dbReference type="SUPFAM" id="SSF55144">
    <property type="entry name" value="LigT-like"/>
    <property type="match status" value="1"/>
</dbReference>
<dbReference type="Pfam" id="PF08975">
    <property type="entry name" value="2H-phosphodiest"/>
    <property type="match status" value="1"/>
</dbReference>
<dbReference type="OrthoDB" id="151828at2"/>
<organism evidence="3 4">
    <name type="scientific">Martelella alba</name>
    <dbReference type="NCBI Taxonomy" id="2590451"/>
    <lineage>
        <taxon>Bacteria</taxon>
        <taxon>Pseudomonadati</taxon>
        <taxon>Pseudomonadota</taxon>
        <taxon>Alphaproteobacteria</taxon>
        <taxon>Hyphomicrobiales</taxon>
        <taxon>Aurantimonadaceae</taxon>
        <taxon>Martelella</taxon>
    </lineage>
</organism>
<feature type="domain" description="DUF1868" evidence="2">
    <location>
        <begin position="96"/>
        <end position="186"/>
    </location>
</feature>
<feature type="region of interest" description="Disordered" evidence="1">
    <location>
        <begin position="1"/>
        <end position="49"/>
    </location>
</feature>
<proteinExistence type="predicted"/>
<comment type="caution">
    <text evidence="3">The sequence shown here is derived from an EMBL/GenBank/DDBJ whole genome shotgun (WGS) entry which is preliminary data.</text>
</comment>